<comment type="caution">
    <text evidence="2">The sequence shown here is derived from an EMBL/GenBank/DDBJ whole genome shotgun (WGS) entry which is preliminary data.</text>
</comment>
<dbReference type="Proteomes" id="UP001527866">
    <property type="component" value="Unassembled WGS sequence"/>
</dbReference>
<evidence type="ECO:0000256" key="1">
    <source>
        <dbReference type="SAM" id="Phobius"/>
    </source>
</evidence>
<keyword evidence="3" id="KW-1185">Reference proteome</keyword>
<evidence type="ECO:0000313" key="2">
    <source>
        <dbReference type="EMBL" id="MDA2815115.1"/>
    </source>
</evidence>
<dbReference type="RefSeq" id="WP_270690727.1">
    <property type="nucleotide sequence ID" value="NZ_JAQFWQ010000171.1"/>
</dbReference>
<gene>
    <name evidence="2" type="ORF">O4J56_31025</name>
</gene>
<name>A0ABT4UDX7_9ACTN</name>
<feature type="transmembrane region" description="Helical" evidence="1">
    <location>
        <begin position="49"/>
        <end position="67"/>
    </location>
</feature>
<keyword evidence="1" id="KW-0812">Transmembrane</keyword>
<proteinExistence type="predicted"/>
<reference evidence="2 3" key="1">
    <citation type="submission" date="2023-01" db="EMBL/GenBank/DDBJ databases">
        <title>Draft genome sequence of Nocardiopsis sp. RSe5-2 isolated from halophytes.</title>
        <authorList>
            <person name="Duangmal K."/>
            <person name="Chantavorakit T."/>
        </authorList>
    </citation>
    <scope>NUCLEOTIDE SEQUENCE [LARGE SCALE GENOMIC DNA]</scope>
    <source>
        <strain evidence="2 3">RSe5-2</strain>
    </source>
</reference>
<keyword evidence="1" id="KW-0472">Membrane</keyword>
<dbReference type="EMBL" id="JAQFWQ010000171">
    <property type="protein sequence ID" value="MDA2815115.1"/>
    <property type="molecule type" value="Genomic_DNA"/>
</dbReference>
<evidence type="ECO:0000313" key="3">
    <source>
        <dbReference type="Proteomes" id="UP001527866"/>
    </source>
</evidence>
<sequence length="81" mass="8461">MNERDGRTGGLLPLLIDALRGRPGSRTGLARLVINAVIDRNGGKMNGKAILVVAGIGGLVVLGFLAYRMLMVQMVMGLAGN</sequence>
<keyword evidence="1" id="KW-1133">Transmembrane helix</keyword>
<organism evidence="2 3">
    <name type="scientific">Nocardiopsis endophytica</name>
    <dbReference type="NCBI Taxonomy" id="3018445"/>
    <lineage>
        <taxon>Bacteria</taxon>
        <taxon>Bacillati</taxon>
        <taxon>Actinomycetota</taxon>
        <taxon>Actinomycetes</taxon>
        <taxon>Streptosporangiales</taxon>
        <taxon>Nocardiopsidaceae</taxon>
        <taxon>Nocardiopsis</taxon>
    </lineage>
</organism>
<protein>
    <submittedName>
        <fullName evidence="2">Uncharacterized protein</fullName>
    </submittedName>
</protein>
<accession>A0ABT4UDX7</accession>